<name>A0ABU7VS82_9BACL</name>
<evidence type="ECO:0000256" key="2">
    <source>
        <dbReference type="ARBA" id="ARBA00022559"/>
    </source>
</evidence>
<keyword evidence="2 4" id="KW-0575">Peroxidase</keyword>
<dbReference type="PIRSF" id="PIRSF000303">
    <property type="entry name" value="Glutathion_perox"/>
    <property type="match status" value="1"/>
</dbReference>
<dbReference type="PROSITE" id="PS00763">
    <property type="entry name" value="GLUTATHIONE_PEROXID_2"/>
    <property type="match status" value="1"/>
</dbReference>
<dbReference type="Pfam" id="PF00255">
    <property type="entry name" value="GSHPx"/>
    <property type="match status" value="1"/>
</dbReference>
<dbReference type="InterPro" id="IPR036249">
    <property type="entry name" value="Thioredoxin-like_sf"/>
</dbReference>
<dbReference type="PROSITE" id="PS51355">
    <property type="entry name" value="GLUTATHIONE_PEROXID_3"/>
    <property type="match status" value="1"/>
</dbReference>
<dbReference type="PANTHER" id="PTHR11592">
    <property type="entry name" value="GLUTATHIONE PEROXIDASE"/>
    <property type="match status" value="1"/>
</dbReference>
<comment type="similarity">
    <text evidence="1 4">Belongs to the glutathione peroxidase family.</text>
</comment>
<dbReference type="RefSeq" id="WP_331846840.1">
    <property type="nucleotide sequence ID" value="NZ_JAZHPZ010000005.1"/>
</dbReference>
<dbReference type="PANTHER" id="PTHR11592:SF78">
    <property type="entry name" value="GLUTATHIONE PEROXIDASE"/>
    <property type="match status" value="1"/>
</dbReference>
<evidence type="ECO:0000256" key="3">
    <source>
        <dbReference type="ARBA" id="ARBA00023002"/>
    </source>
</evidence>
<dbReference type="GO" id="GO:0004601">
    <property type="term" value="F:peroxidase activity"/>
    <property type="evidence" value="ECO:0007669"/>
    <property type="project" value="UniProtKB-KW"/>
</dbReference>
<evidence type="ECO:0000259" key="5">
    <source>
        <dbReference type="PROSITE" id="PS51352"/>
    </source>
</evidence>
<organism evidence="6 7">
    <name type="scientific">Paenibacillus haidiansis</name>
    <dbReference type="NCBI Taxonomy" id="1574488"/>
    <lineage>
        <taxon>Bacteria</taxon>
        <taxon>Bacillati</taxon>
        <taxon>Bacillota</taxon>
        <taxon>Bacilli</taxon>
        <taxon>Bacillales</taxon>
        <taxon>Paenibacillaceae</taxon>
        <taxon>Paenibacillus</taxon>
    </lineage>
</organism>
<dbReference type="Gene3D" id="3.40.30.10">
    <property type="entry name" value="Glutaredoxin"/>
    <property type="match status" value="1"/>
</dbReference>
<evidence type="ECO:0000313" key="6">
    <source>
        <dbReference type="EMBL" id="MEF2966625.1"/>
    </source>
</evidence>
<dbReference type="PRINTS" id="PR01011">
    <property type="entry name" value="GLUTPROXDASE"/>
</dbReference>
<dbReference type="EMBL" id="JAZHPZ010000005">
    <property type="protein sequence ID" value="MEF2966625.1"/>
    <property type="molecule type" value="Genomic_DNA"/>
</dbReference>
<dbReference type="InterPro" id="IPR029760">
    <property type="entry name" value="GPX_CS"/>
</dbReference>
<dbReference type="InterPro" id="IPR013766">
    <property type="entry name" value="Thioredoxin_domain"/>
</dbReference>
<comment type="caution">
    <text evidence="6">The sequence shown here is derived from an EMBL/GenBank/DDBJ whole genome shotgun (WGS) entry which is preliminary data.</text>
</comment>
<dbReference type="CDD" id="cd00340">
    <property type="entry name" value="GSH_Peroxidase"/>
    <property type="match status" value="1"/>
</dbReference>
<feature type="domain" description="Thioredoxin" evidence="5">
    <location>
        <begin position="1"/>
        <end position="182"/>
    </location>
</feature>
<evidence type="ECO:0000256" key="1">
    <source>
        <dbReference type="ARBA" id="ARBA00006926"/>
    </source>
</evidence>
<dbReference type="InterPro" id="IPR000889">
    <property type="entry name" value="Glutathione_peroxidase"/>
</dbReference>
<evidence type="ECO:0000256" key="4">
    <source>
        <dbReference type="RuleBase" id="RU000499"/>
    </source>
</evidence>
<accession>A0ABU7VS82</accession>
<gene>
    <name evidence="6" type="ORF">V3851_12365</name>
</gene>
<sequence>MSIYEFQVNSIQGKPVKLSGYCGKVLIIVNTASRCSYSRQFAGLERLYETYRGQGFEILGFPCNQFNGKEPDDSPEVARYCKANFGTTFPLFEKVQVRGPFAHPLFSYLTREAPFQGYDVQTAEGLRMRDFLREKYPEIYEGDGIKWNFTKFLIDRGGRVYKRYETTTKPSDIEAEVASLLQLSK</sequence>
<keyword evidence="7" id="KW-1185">Reference proteome</keyword>
<protein>
    <recommendedName>
        <fullName evidence="4">Glutathione peroxidase</fullName>
    </recommendedName>
</protein>
<dbReference type="Proteomes" id="UP001306950">
    <property type="component" value="Unassembled WGS sequence"/>
</dbReference>
<dbReference type="SUPFAM" id="SSF52833">
    <property type="entry name" value="Thioredoxin-like"/>
    <property type="match status" value="1"/>
</dbReference>
<proteinExistence type="inferred from homology"/>
<keyword evidence="3 4" id="KW-0560">Oxidoreductase</keyword>
<dbReference type="PROSITE" id="PS51352">
    <property type="entry name" value="THIOREDOXIN_2"/>
    <property type="match status" value="1"/>
</dbReference>
<evidence type="ECO:0000313" key="7">
    <source>
        <dbReference type="Proteomes" id="UP001306950"/>
    </source>
</evidence>
<reference evidence="6 7" key="1">
    <citation type="submission" date="2024-02" db="EMBL/GenBank/DDBJ databases">
        <title>A nitrogen-fixing paenibacillus bacterium.</title>
        <authorList>
            <person name="Zhang W.L."/>
            <person name="Chen S.F."/>
        </authorList>
    </citation>
    <scope>NUCLEOTIDE SEQUENCE [LARGE SCALE GENOMIC DNA]</scope>
    <source>
        <strain evidence="6 7">M1</strain>
    </source>
</reference>